<accession>A0A0C3BXH0</accession>
<organism evidence="1 2">
    <name type="scientific">Hebeloma cylindrosporum</name>
    <dbReference type="NCBI Taxonomy" id="76867"/>
    <lineage>
        <taxon>Eukaryota</taxon>
        <taxon>Fungi</taxon>
        <taxon>Dikarya</taxon>
        <taxon>Basidiomycota</taxon>
        <taxon>Agaricomycotina</taxon>
        <taxon>Agaricomycetes</taxon>
        <taxon>Agaricomycetidae</taxon>
        <taxon>Agaricales</taxon>
        <taxon>Agaricineae</taxon>
        <taxon>Hymenogastraceae</taxon>
        <taxon>Hebeloma</taxon>
    </lineage>
</organism>
<proteinExistence type="predicted"/>
<keyword evidence="2" id="KW-1185">Reference proteome</keyword>
<dbReference type="EMBL" id="KN831780">
    <property type="protein sequence ID" value="KIM41285.1"/>
    <property type="molecule type" value="Genomic_DNA"/>
</dbReference>
<dbReference type="AlphaFoldDB" id="A0A0C3BXH0"/>
<protein>
    <submittedName>
        <fullName evidence="1">Uncharacterized protein</fullName>
    </submittedName>
</protein>
<sequence>MQFRDQFLTKRWFDEMGLMISRNRKVQGESPFIFLRISEFRGGPHTSYKEKKSYNAEIESLNLIARLS</sequence>
<gene>
    <name evidence="1" type="ORF">M413DRAFT_145787</name>
</gene>
<evidence type="ECO:0000313" key="1">
    <source>
        <dbReference type="EMBL" id="KIM41285.1"/>
    </source>
</evidence>
<name>A0A0C3BXH0_HEBCY</name>
<reference evidence="1 2" key="1">
    <citation type="submission" date="2014-04" db="EMBL/GenBank/DDBJ databases">
        <authorList>
            <consortium name="DOE Joint Genome Institute"/>
            <person name="Kuo A."/>
            <person name="Gay G."/>
            <person name="Dore J."/>
            <person name="Kohler A."/>
            <person name="Nagy L.G."/>
            <person name="Floudas D."/>
            <person name="Copeland A."/>
            <person name="Barry K.W."/>
            <person name="Cichocki N."/>
            <person name="Veneault-Fourrey C."/>
            <person name="LaButti K."/>
            <person name="Lindquist E.A."/>
            <person name="Lipzen A."/>
            <person name="Lundell T."/>
            <person name="Morin E."/>
            <person name="Murat C."/>
            <person name="Sun H."/>
            <person name="Tunlid A."/>
            <person name="Henrissat B."/>
            <person name="Grigoriev I.V."/>
            <person name="Hibbett D.S."/>
            <person name="Martin F."/>
            <person name="Nordberg H.P."/>
            <person name="Cantor M.N."/>
            <person name="Hua S.X."/>
        </authorList>
    </citation>
    <scope>NUCLEOTIDE SEQUENCE [LARGE SCALE GENOMIC DNA]</scope>
    <source>
        <strain evidence="2">h7</strain>
    </source>
</reference>
<reference evidence="2" key="2">
    <citation type="submission" date="2015-01" db="EMBL/GenBank/DDBJ databases">
        <title>Evolutionary Origins and Diversification of the Mycorrhizal Mutualists.</title>
        <authorList>
            <consortium name="DOE Joint Genome Institute"/>
            <consortium name="Mycorrhizal Genomics Consortium"/>
            <person name="Kohler A."/>
            <person name="Kuo A."/>
            <person name="Nagy L.G."/>
            <person name="Floudas D."/>
            <person name="Copeland A."/>
            <person name="Barry K.W."/>
            <person name="Cichocki N."/>
            <person name="Veneault-Fourrey C."/>
            <person name="LaButti K."/>
            <person name="Lindquist E.A."/>
            <person name="Lipzen A."/>
            <person name="Lundell T."/>
            <person name="Morin E."/>
            <person name="Murat C."/>
            <person name="Riley R."/>
            <person name="Ohm R."/>
            <person name="Sun H."/>
            <person name="Tunlid A."/>
            <person name="Henrissat B."/>
            <person name="Grigoriev I.V."/>
            <person name="Hibbett D.S."/>
            <person name="Martin F."/>
        </authorList>
    </citation>
    <scope>NUCLEOTIDE SEQUENCE [LARGE SCALE GENOMIC DNA]</scope>
    <source>
        <strain evidence="2">h7</strain>
    </source>
</reference>
<evidence type="ECO:0000313" key="2">
    <source>
        <dbReference type="Proteomes" id="UP000053424"/>
    </source>
</evidence>
<dbReference type="HOGENOM" id="CLU_2794207_0_0_1"/>
<dbReference type="Proteomes" id="UP000053424">
    <property type="component" value="Unassembled WGS sequence"/>
</dbReference>